<feature type="signal peptide" evidence="6">
    <location>
        <begin position="1"/>
        <end position="18"/>
    </location>
</feature>
<evidence type="ECO:0000259" key="8">
    <source>
        <dbReference type="Pfam" id="PF14322"/>
    </source>
</evidence>
<keyword evidence="5" id="KW-0998">Cell outer membrane</keyword>
<evidence type="ECO:0008006" key="11">
    <source>
        <dbReference type="Google" id="ProtNLM"/>
    </source>
</evidence>
<dbReference type="CDD" id="cd08977">
    <property type="entry name" value="SusD"/>
    <property type="match status" value="1"/>
</dbReference>
<evidence type="ECO:0000256" key="1">
    <source>
        <dbReference type="ARBA" id="ARBA00004442"/>
    </source>
</evidence>
<dbReference type="InterPro" id="IPR033985">
    <property type="entry name" value="SusD-like_N"/>
</dbReference>
<reference evidence="10" key="1">
    <citation type="journal article" date="2019" name="Int. J. Syst. Evol. Microbiol.">
        <title>The Global Catalogue of Microorganisms (GCM) 10K type strain sequencing project: providing services to taxonomists for standard genome sequencing and annotation.</title>
        <authorList>
            <consortium name="The Broad Institute Genomics Platform"/>
            <consortium name="The Broad Institute Genome Sequencing Center for Infectious Disease"/>
            <person name="Wu L."/>
            <person name="Ma J."/>
        </authorList>
    </citation>
    <scope>NUCLEOTIDE SEQUENCE [LARGE SCALE GENOMIC DNA]</scope>
    <source>
        <strain evidence="10">JCM 18200</strain>
    </source>
</reference>
<gene>
    <name evidence="9" type="ORF">GCM10023231_31920</name>
</gene>
<dbReference type="Proteomes" id="UP001501411">
    <property type="component" value="Unassembled WGS sequence"/>
</dbReference>
<feature type="chain" id="PRO_5046181055" description="RagB/SusD family nutrient uptake outer membrane protein" evidence="6">
    <location>
        <begin position="19"/>
        <end position="476"/>
    </location>
</feature>
<dbReference type="InterPro" id="IPR011990">
    <property type="entry name" value="TPR-like_helical_dom_sf"/>
</dbReference>
<comment type="caution">
    <text evidence="9">The sequence shown here is derived from an EMBL/GenBank/DDBJ whole genome shotgun (WGS) entry which is preliminary data.</text>
</comment>
<evidence type="ECO:0000313" key="10">
    <source>
        <dbReference type="Proteomes" id="UP001501411"/>
    </source>
</evidence>
<proteinExistence type="inferred from homology"/>
<dbReference type="SUPFAM" id="SSF48452">
    <property type="entry name" value="TPR-like"/>
    <property type="match status" value="1"/>
</dbReference>
<organism evidence="9 10">
    <name type="scientific">Olivibacter ginsenosidimutans</name>
    <dbReference type="NCBI Taxonomy" id="1176537"/>
    <lineage>
        <taxon>Bacteria</taxon>
        <taxon>Pseudomonadati</taxon>
        <taxon>Bacteroidota</taxon>
        <taxon>Sphingobacteriia</taxon>
        <taxon>Sphingobacteriales</taxon>
        <taxon>Sphingobacteriaceae</taxon>
        <taxon>Olivibacter</taxon>
    </lineage>
</organism>
<evidence type="ECO:0000256" key="2">
    <source>
        <dbReference type="ARBA" id="ARBA00006275"/>
    </source>
</evidence>
<evidence type="ECO:0000256" key="6">
    <source>
        <dbReference type="SAM" id="SignalP"/>
    </source>
</evidence>
<keyword evidence="3 6" id="KW-0732">Signal</keyword>
<dbReference type="Gene3D" id="1.25.40.390">
    <property type="match status" value="1"/>
</dbReference>
<dbReference type="RefSeq" id="WP_345233082.1">
    <property type="nucleotide sequence ID" value="NZ_BAABIQ010000041.1"/>
</dbReference>
<name>A0ABP9BXJ1_9SPHI</name>
<feature type="domain" description="SusD-like N-terminal" evidence="8">
    <location>
        <begin position="25"/>
        <end position="218"/>
    </location>
</feature>
<accession>A0ABP9BXJ1</accession>
<comment type="subcellular location">
    <subcellularLocation>
        <location evidence="1">Cell outer membrane</location>
    </subcellularLocation>
</comment>
<evidence type="ECO:0000256" key="3">
    <source>
        <dbReference type="ARBA" id="ARBA00022729"/>
    </source>
</evidence>
<keyword evidence="10" id="KW-1185">Reference proteome</keyword>
<protein>
    <recommendedName>
        <fullName evidence="11">RagB/SusD family nutrient uptake outer membrane protein</fullName>
    </recommendedName>
</protein>
<keyword evidence="4" id="KW-0472">Membrane</keyword>
<evidence type="ECO:0000313" key="9">
    <source>
        <dbReference type="EMBL" id="GAA4800760.1"/>
    </source>
</evidence>
<dbReference type="EMBL" id="BAABIQ010000041">
    <property type="protein sequence ID" value="GAA4800760.1"/>
    <property type="molecule type" value="Genomic_DNA"/>
</dbReference>
<dbReference type="Pfam" id="PF07980">
    <property type="entry name" value="SusD_RagB"/>
    <property type="match status" value="1"/>
</dbReference>
<evidence type="ECO:0000259" key="7">
    <source>
        <dbReference type="Pfam" id="PF07980"/>
    </source>
</evidence>
<dbReference type="InterPro" id="IPR012944">
    <property type="entry name" value="SusD_RagB_dom"/>
</dbReference>
<comment type="similarity">
    <text evidence="2">Belongs to the SusD family.</text>
</comment>
<dbReference type="PROSITE" id="PS51257">
    <property type="entry name" value="PROKAR_LIPOPROTEIN"/>
    <property type="match status" value="1"/>
</dbReference>
<feature type="domain" description="RagB/SusD" evidence="7">
    <location>
        <begin position="317"/>
        <end position="476"/>
    </location>
</feature>
<dbReference type="Pfam" id="PF14322">
    <property type="entry name" value="SusD-like_3"/>
    <property type="match status" value="1"/>
</dbReference>
<sequence>MNISLKTFIIGFAFSCLACSCAEQFLDVQPGSQYSSDFLNTKEGIEAITNSAYQNILLTGDAGVNRIYVEESCTDVFVNFRGLLNGNLQPFMDFTWAASQGYLQDFWRSNYRAIRDANLLLNAIPEHPQLNDDEKRQLSGEMHFIRGFAYAYLYSWFGSVPLVTPDSELLLARSSDAETRAQIESDLSAAADELNTTTPLYGRATKGAALGLLAQYYLQTRQWEKASETAQQVMDLKLYGLWSDVRTLFALNNEGNKEMIYAAPAIAMTGYGNVWIANALPPGYPTDVMNTATQVCLPLAFYQTFTDGDQRKELILTRYTNKNGAVIDLTTGEEYQNPRSFKYPLDPAQVERHGGMDFPILRYAEILLIKAEADVMAGKNIADALPYLNEVHTRAGLAPYRKVDIPDQDHFIELVLNERKWEFFSEGRRRQDLLRQDQFLQNAIDRGKHAQAFRKLFPIPQSEMDANPNLVQNDGY</sequence>
<evidence type="ECO:0000256" key="5">
    <source>
        <dbReference type="ARBA" id="ARBA00023237"/>
    </source>
</evidence>
<evidence type="ECO:0000256" key="4">
    <source>
        <dbReference type="ARBA" id="ARBA00023136"/>
    </source>
</evidence>